<evidence type="ECO:0000313" key="7">
    <source>
        <dbReference type="EMBL" id="GMA34709.1"/>
    </source>
</evidence>
<dbReference type="PRINTS" id="PR00455">
    <property type="entry name" value="HTHTETR"/>
</dbReference>
<organism evidence="7 8">
    <name type="scientific">Demequina litorisediminis</name>
    <dbReference type="NCBI Taxonomy" id="1849022"/>
    <lineage>
        <taxon>Bacteria</taxon>
        <taxon>Bacillati</taxon>
        <taxon>Actinomycetota</taxon>
        <taxon>Actinomycetes</taxon>
        <taxon>Micrococcales</taxon>
        <taxon>Demequinaceae</taxon>
        <taxon>Demequina</taxon>
    </lineage>
</organism>
<gene>
    <name evidence="7" type="ORF">GCM10025876_09130</name>
</gene>
<dbReference type="InterPro" id="IPR050109">
    <property type="entry name" value="HTH-type_TetR-like_transc_reg"/>
</dbReference>
<evidence type="ECO:0000256" key="5">
    <source>
        <dbReference type="SAM" id="MobiDB-lite"/>
    </source>
</evidence>
<dbReference type="InterPro" id="IPR001647">
    <property type="entry name" value="HTH_TetR"/>
</dbReference>
<comment type="caution">
    <text evidence="7">The sequence shown here is derived from an EMBL/GenBank/DDBJ whole genome shotgun (WGS) entry which is preliminary data.</text>
</comment>
<dbReference type="SUPFAM" id="SSF46689">
    <property type="entry name" value="Homeodomain-like"/>
    <property type="match status" value="1"/>
</dbReference>
<dbReference type="PANTHER" id="PTHR30055">
    <property type="entry name" value="HTH-TYPE TRANSCRIPTIONAL REGULATOR RUTR"/>
    <property type="match status" value="1"/>
</dbReference>
<reference evidence="8" key="1">
    <citation type="journal article" date="2019" name="Int. J. Syst. Evol. Microbiol.">
        <title>The Global Catalogue of Microorganisms (GCM) 10K type strain sequencing project: providing services to taxonomists for standard genome sequencing and annotation.</title>
        <authorList>
            <consortium name="The Broad Institute Genomics Platform"/>
            <consortium name="The Broad Institute Genome Sequencing Center for Infectious Disease"/>
            <person name="Wu L."/>
            <person name="Ma J."/>
        </authorList>
    </citation>
    <scope>NUCLEOTIDE SEQUENCE [LARGE SCALE GENOMIC DNA]</scope>
    <source>
        <strain evidence="8">NBRC 112299</strain>
    </source>
</reference>
<name>A0ABQ6IDB3_9MICO</name>
<dbReference type="Pfam" id="PF00440">
    <property type="entry name" value="TetR_N"/>
    <property type="match status" value="1"/>
</dbReference>
<proteinExistence type="predicted"/>
<evidence type="ECO:0000256" key="3">
    <source>
        <dbReference type="ARBA" id="ARBA00023163"/>
    </source>
</evidence>
<evidence type="ECO:0000313" key="8">
    <source>
        <dbReference type="Proteomes" id="UP001157125"/>
    </source>
</evidence>
<feature type="compositionally biased region" description="Basic and acidic residues" evidence="5">
    <location>
        <begin position="76"/>
        <end position="90"/>
    </location>
</feature>
<evidence type="ECO:0000256" key="4">
    <source>
        <dbReference type="PROSITE-ProRule" id="PRU00335"/>
    </source>
</evidence>
<evidence type="ECO:0000256" key="1">
    <source>
        <dbReference type="ARBA" id="ARBA00023015"/>
    </source>
</evidence>
<accession>A0ABQ6IDB3</accession>
<feature type="DNA-binding region" description="H-T-H motif" evidence="4">
    <location>
        <begin position="47"/>
        <end position="66"/>
    </location>
</feature>
<feature type="region of interest" description="Disordered" evidence="5">
    <location>
        <begin position="71"/>
        <end position="106"/>
    </location>
</feature>
<dbReference type="Proteomes" id="UP001157125">
    <property type="component" value="Unassembled WGS sequence"/>
</dbReference>
<sequence>MTDDTTATPSPAPTRRSRPHGKDPVGRERILEAAARLFVEQGYAATTTRQISAAVDIKQPSLYYHFPNKAAMLNEPPHRDDEAVHREGPRASRAARQGWPRAPARA</sequence>
<dbReference type="EMBL" id="BSUN01000001">
    <property type="protein sequence ID" value="GMA34709.1"/>
    <property type="molecule type" value="Genomic_DNA"/>
</dbReference>
<keyword evidence="3" id="KW-0804">Transcription</keyword>
<dbReference type="PANTHER" id="PTHR30055:SF234">
    <property type="entry name" value="HTH-TYPE TRANSCRIPTIONAL REGULATOR BETI"/>
    <property type="match status" value="1"/>
</dbReference>
<dbReference type="PROSITE" id="PS50977">
    <property type="entry name" value="HTH_TETR_2"/>
    <property type="match status" value="1"/>
</dbReference>
<evidence type="ECO:0000256" key="2">
    <source>
        <dbReference type="ARBA" id="ARBA00023125"/>
    </source>
</evidence>
<keyword evidence="8" id="KW-1185">Reference proteome</keyword>
<keyword evidence="2 4" id="KW-0238">DNA-binding</keyword>
<keyword evidence="1" id="KW-0805">Transcription regulation</keyword>
<feature type="domain" description="HTH tetR-type" evidence="6">
    <location>
        <begin position="24"/>
        <end position="84"/>
    </location>
</feature>
<feature type="region of interest" description="Disordered" evidence="5">
    <location>
        <begin position="1"/>
        <end position="27"/>
    </location>
</feature>
<dbReference type="RefSeq" id="WP_284327546.1">
    <property type="nucleotide sequence ID" value="NZ_BSUN01000001.1"/>
</dbReference>
<evidence type="ECO:0000259" key="6">
    <source>
        <dbReference type="PROSITE" id="PS50977"/>
    </source>
</evidence>
<dbReference type="InterPro" id="IPR009057">
    <property type="entry name" value="Homeodomain-like_sf"/>
</dbReference>
<protein>
    <recommendedName>
        <fullName evidence="6">HTH tetR-type domain-containing protein</fullName>
    </recommendedName>
</protein>
<dbReference type="Gene3D" id="1.10.357.10">
    <property type="entry name" value="Tetracycline Repressor, domain 2"/>
    <property type="match status" value="1"/>
</dbReference>